<keyword evidence="2" id="KW-1185">Reference proteome</keyword>
<sequence length="143" mass="15950">MSVYIYNVSALFLKRSTSPGCLIHAAASELHLDGSILKNARSLLVTMNLIDAEIKVLAHADYNQKEARLAEFSFGMSVETVLVAQGPLSVEKLDVKMSCTSVIINTGFYNLAHQGSKKTEVTTPCSYYKDEDIFRGFYQLYQR</sequence>
<name>A0A9P0MGM8_ACAOB</name>
<protein>
    <submittedName>
        <fullName evidence="1">Uncharacterized protein</fullName>
    </submittedName>
</protein>
<dbReference type="OrthoDB" id="1562405at2759"/>
<dbReference type="Proteomes" id="UP001152888">
    <property type="component" value="Unassembled WGS sequence"/>
</dbReference>
<reference evidence="1" key="1">
    <citation type="submission" date="2022-03" db="EMBL/GenBank/DDBJ databases">
        <authorList>
            <person name="Sayadi A."/>
        </authorList>
    </citation>
    <scope>NUCLEOTIDE SEQUENCE</scope>
</reference>
<dbReference type="EMBL" id="CAKOFQ010008378">
    <property type="protein sequence ID" value="CAH2013836.1"/>
    <property type="molecule type" value="Genomic_DNA"/>
</dbReference>
<evidence type="ECO:0000313" key="2">
    <source>
        <dbReference type="Proteomes" id="UP001152888"/>
    </source>
</evidence>
<comment type="caution">
    <text evidence="1">The sequence shown here is derived from an EMBL/GenBank/DDBJ whole genome shotgun (WGS) entry which is preliminary data.</text>
</comment>
<evidence type="ECO:0000313" key="1">
    <source>
        <dbReference type="EMBL" id="CAH2013836.1"/>
    </source>
</evidence>
<accession>A0A9P0MGM8</accession>
<dbReference type="AlphaFoldDB" id="A0A9P0MGM8"/>
<gene>
    <name evidence="1" type="ORF">ACAOBT_LOCUS33695</name>
</gene>
<organism evidence="1 2">
    <name type="scientific">Acanthoscelides obtectus</name>
    <name type="common">Bean weevil</name>
    <name type="synonym">Bruchus obtectus</name>
    <dbReference type="NCBI Taxonomy" id="200917"/>
    <lineage>
        <taxon>Eukaryota</taxon>
        <taxon>Metazoa</taxon>
        <taxon>Ecdysozoa</taxon>
        <taxon>Arthropoda</taxon>
        <taxon>Hexapoda</taxon>
        <taxon>Insecta</taxon>
        <taxon>Pterygota</taxon>
        <taxon>Neoptera</taxon>
        <taxon>Endopterygota</taxon>
        <taxon>Coleoptera</taxon>
        <taxon>Polyphaga</taxon>
        <taxon>Cucujiformia</taxon>
        <taxon>Chrysomeloidea</taxon>
        <taxon>Chrysomelidae</taxon>
        <taxon>Bruchinae</taxon>
        <taxon>Bruchini</taxon>
        <taxon>Acanthoscelides</taxon>
    </lineage>
</organism>
<proteinExistence type="predicted"/>